<sequence length="96" mass="11470">MAESLEKVCVCPRELPQRILNICNDIFNKYIAEKTLHYFPDTPYISWFFLLNLSCTKNKIQESANYMLQKYDYAWRTAGRLALVRRRNTEQENESI</sequence>
<evidence type="ECO:0000313" key="2">
    <source>
        <dbReference type="Proteomes" id="UP000792457"/>
    </source>
</evidence>
<organism evidence="1 2">
    <name type="scientific">Ladona fulva</name>
    <name type="common">Scarce chaser dragonfly</name>
    <name type="synonym">Libellula fulva</name>
    <dbReference type="NCBI Taxonomy" id="123851"/>
    <lineage>
        <taxon>Eukaryota</taxon>
        <taxon>Metazoa</taxon>
        <taxon>Ecdysozoa</taxon>
        <taxon>Arthropoda</taxon>
        <taxon>Hexapoda</taxon>
        <taxon>Insecta</taxon>
        <taxon>Pterygota</taxon>
        <taxon>Palaeoptera</taxon>
        <taxon>Odonata</taxon>
        <taxon>Epiprocta</taxon>
        <taxon>Anisoptera</taxon>
        <taxon>Libelluloidea</taxon>
        <taxon>Libellulidae</taxon>
        <taxon>Ladona</taxon>
    </lineage>
</organism>
<name>A0A8K0KQ13_LADFU</name>
<dbReference type="AlphaFoldDB" id="A0A8K0KQ13"/>
<reference evidence="1" key="2">
    <citation type="submission" date="2017-10" db="EMBL/GenBank/DDBJ databases">
        <title>Ladona fulva Genome sequencing and assembly.</title>
        <authorList>
            <person name="Murali S."/>
            <person name="Richards S."/>
            <person name="Bandaranaike D."/>
            <person name="Bellair M."/>
            <person name="Blankenburg K."/>
            <person name="Chao H."/>
            <person name="Dinh H."/>
            <person name="Doddapaneni H."/>
            <person name="Dugan-Rocha S."/>
            <person name="Elkadiri S."/>
            <person name="Gnanaolivu R."/>
            <person name="Hernandez B."/>
            <person name="Skinner E."/>
            <person name="Javaid M."/>
            <person name="Lee S."/>
            <person name="Li M."/>
            <person name="Ming W."/>
            <person name="Munidasa M."/>
            <person name="Muniz J."/>
            <person name="Nguyen L."/>
            <person name="Hughes D."/>
            <person name="Osuji N."/>
            <person name="Pu L.-L."/>
            <person name="Puazo M."/>
            <person name="Qu C."/>
            <person name="Quiroz J."/>
            <person name="Raj R."/>
            <person name="Weissenberger G."/>
            <person name="Xin Y."/>
            <person name="Zou X."/>
            <person name="Han Y."/>
            <person name="Worley K."/>
            <person name="Muzny D."/>
            <person name="Gibbs R."/>
        </authorList>
    </citation>
    <scope>NUCLEOTIDE SEQUENCE</scope>
    <source>
        <strain evidence="1">Sampled in the wild</strain>
    </source>
</reference>
<proteinExistence type="predicted"/>
<reference evidence="1" key="1">
    <citation type="submission" date="2013-04" db="EMBL/GenBank/DDBJ databases">
        <authorList>
            <person name="Qu J."/>
            <person name="Murali S.C."/>
            <person name="Bandaranaike D."/>
            <person name="Bellair M."/>
            <person name="Blankenburg K."/>
            <person name="Chao H."/>
            <person name="Dinh H."/>
            <person name="Doddapaneni H."/>
            <person name="Downs B."/>
            <person name="Dugan-Rocha S."/>
            <person name="Elkadiri S."/>
            <person name="Gnanaolivu R.D."/>
            <person name="Hernandez B."/>
            <person name="Javaid M."/>
            <person name="Jayaseelan J.C."/>
            <person name="Lee S."/>
            <person name="Li M."/>
            <person name="Ming W."/>
            <person name="Munidasa M."/>
            <person name="Muniz J."/>
            <person name="Nguyen L."/>
            <person name="Ongeri F."/>
            <person name="Osuji N."/>
            <person name="Pu L.-L."/>
            <person name="Puazo M."/>
            <person name="Qu C."/>
            <person name="Quiroz J."/>
            <person name="Raj R."/>
            <person name="Weissenberger G."/>
            <person name="Xin Y."/>
            <person name="Zou X."/>
            <person name="Han Y."/>
            <person name="Richards S."/>
            <person name="Worley K."/>
            <person name="Muzny D."/>
            <person name="Gibbs R."/>
        </authorList>
    </citation>
    <scope>NUCLEOTIDE SEQUENCE</scope>
    <source>
        <strain evidence="1">Sampled in the wild</strain>
    </source>
</reference>
<comment type="caution">
    <text evidence="1">The sequence shown here is derived from an EMBL/GenBank/DDBJ whole genome shotgun (WGS) entry which is preliminary data.</text>
</comment>
<gene>
    <name evidence="1" type="ORF">J437_LFUL016571</name>
</gene>
<protein>
    <submittedName>
        <fullName evidence="1">Uncharacterized protein</fullName>
    </submittedName>
</protein>
<dbReference type="Proteomes" id="UP000792457">
    <property type="component" value="Unassembled WGS sequence"/>
</dbReference>
<dbReference type="EMBL" id="KZ309417">
    <property type="protein sequence ID" value="KAG8238692.1"/>
    <property type="molecule type" value="Genomic_DNA"/>
</dbReference>
<accession>A0A8K0KQ13</accession>
<evidence type="ECO:0000313" key="1">
    <source>
        <dbReference type="EMBL" id="KAG8238692.1"/>
    </source>
</evidence>
<keyword evidence="2" id="KW-1185">Reference proteome</keyword>